<dbReference type="NCBIfam" id="NF001209">
    <property type="entry name" value="PRK00175.1"/>
    <property type="match status" value="1"/>
</dbReference>
<name>A0A1D9MK69_9ACTO</name>
<keyword evidence="1 2" id="KW-0808">Transferase</keyword>
<dbReference type="Proteomes" id="UP000176288">
    <property type="component" value="Chromosome"/>
</dbReference>
<feature type="active site" evidence="2 3">
    <location>
        <position position="344"/>
    </location>
</feature>
<dbReference type="UniPathway" id="UPA00051">
    <property type="reaction ID" value="UER00074"/>
</dbReference>
<comment type="similarity">
    <text evidence="2">Belongs to the AB hydrolase superfamily. MetX family.</text>
</comment>
<dbReference type="GO" id="GO:0004414">
    <property type="term" value="F:homoserine O-acetyltransferase activity"/>
    <property type="evidence" value="ECO:0007669"/>
    <property type="project" value="UniProtKB-UniRule"/>
</dbReference>
<dbReference type="STRING" id="1912795.BK816_04860"/>
<dbReference type="EC" id="2.3.1.31" evidence="2"/>
<dbReference type="PANTHER" id="PTHR32268:SF11">
    <property type="entry name" value="HOMOSERINE O-ACETYLTRANSFERASE"/>
    <property type="match status" value="1"/>
</dbReference>
<protein>
    <recommendedName>
        <fullName evidence="2">Homoserine O-acetyltransferase</fullName>
        <shortName evidence="2">HAT</shortName>
        <ecNumber evidence="2">2.3.1.31</ecNumber>
    </recommendedName>
    <alternativeName>
        <fullName evidence="2">Homoserine transacetylase</fullName>
        <shortName evidence="2">HTA</shortName>
    </alternativeName>
</protein>
<dbReference type="Pfam" id="PF00561">
    <property type="entry name" value="Abhydrolase_1"/>
    <property type="match status" value="1"/>
</dbReference>
<dbReference type="GO" id="GO:0005737">
    <property type="term" value="C:cytoplasm"/>
    <property type="evidence" value="ECO:0007669"/>
    <property type="project" value="UniProtKB-SubCell"/>
</dbReference>
<keyword evidence="6" id="KW-1185">Reference proteome</keyword>
<dbReference type="KEGG" id="avu:BK816_04860"/>
<reference evidence="5 6" key="1">
    <citation type="submission" date="2016-10" db="EMBL/GenBank/DDBJ databases">
        <title>Actinomyces aegypiusis sp. nov., isolated from the Aegypius monachus in Qinghai Tibet Plateau China.</title>
        <authorList>
            <person name="Wang Y."/>
        </authorList>
    </citation>
    <scope>NUCLEOTIDE SEQUENCE [LARGE SCALE GENOMIC DNA]</scope>
    <source>
        <strain evidence="5 6">VUL4_3</strain>
    </source>
</reference>
<dbReference type="InterPro" id="IPR000073">
    <property type="entry name" value="AB_hydrolase_1"/>
</dbReference>
<feature type="binding site" evidence="2">
    <location>
        <position position="222"/>
    </location>
    <ligand>
        <name>substrate</name>
    </ligand>
</feature>
<evidence type="ECO:0000259" key="4">
    <source>
        <dbReference type="Pfam" id="PF00561"/>
    </source>
</evidence>
<evidence type="ECO:0000256" key="1">
    <source>
        <dbReference type="ARBA" id="ARBA00022679"/>
    </source>
</evidence>
<comment type="caution">
    <text evidence="2">Lacks conserved residue(s) required for the propagation of feature annotation.</text>
</comment>
<dbReference type="NCBIfam" id="TIGR01392">
    <property type="entry name" value="homoserO_Ac_trn"/>
    <property type="match status" value="1"/>
</dbReference>
<comment type="subunit">
    <text evidence="2">Homodimer.</text>
</comment>
<proteinExistence type="inferred from homology"/>
<dbReference type="RefSeq" id="WP_071164170.1">
    <property type="nucleotide sequence ID" value="NZ_CP017812.1"/>
</dbReference>
<feature type="active site" description="Nucleophile" evidence="2 3">
    <location>
        <position position="152"/>
    </location>
</feature>
<dbReference type="GO" id="GO:0009086">
    <property type="term" value="P:methionine biosynthetic process"/>
    <property type="evidence" value="ECO:0007669"/>
    <property type="project" value="UniProtKB-UniRule"/>
</dbReference>
<dbReference type="EMBL" id="CP017812">
    <property type="protein sequence ID" value="AOZ72704.1"/>
    <property type="molecule type" value="Genomic_DNA"/>
</dbReference>
<evidence type="ECO:0000313" key="5">
    <source>
        <dbReference type="EMBL" id="AOZ72704.1"/>
    </source>
</evidence>
<dbReference type="AlphaFoldDB" id="A0A1D9MK69"/>
<gene>
    <name evidence="2" type="primary">metXA</name>
    <name evidence="5" type="ORF">BK816_04860</name>
</gene>
<dbReference type="PANTHER" id="PTHR32268">
    <property type="entry name" value="HOMOSERINE O-ACETYLTRANSFERASE"/>
    <property type="match status" value="1"/>
</dbReference>
<keyword evidence="2" id="KW-0028">Amino-acid biosynthesis</keyword>
<accession>A0A1D9MK69</accession>
<keyword evidence="2" id="KW-0486">Methionine biosynthesis</keyword>
<dbReference type="InterPro" id="IPR008220">
    <property type="entry name" value="HAT_MetX-like"/>
</dbReference>
<comment type="catalytic activity">
    <reaction evidence="2">
        <text>L-homoserine + acetyl-CoA = O-acetyl-L-homoserine + CoA</text>
        <dbReference type="Rhea" id="RHEA:13701"/>
        <dbReference type="ChEBI" id="CHEBI:57287"/>
        <dbReference type="ChEBI" id="CHEBI:57288"/>
        <dbReference type="ChEBI" id="CHEBI:57476"/>
        <dbReference type="ChEBI" id="CHEBI:57716"/>
        <dbReference type="EC" id="2.3.1.31"/>
    </reaction>
</comment>
<sequence>MAQISVENNLPKGAKLCSVGDLVLDSGQVLPEAQLAYETWGTLNSQRSNAVLLLHALTGDSHVSASEANPAQGWWESVVGPGKAIDTNEYFVVAANVLGGCAGSTGPASLHADGKPWGSRFPQLSTKDQVAAEARLAQHLGIEKFSVIVGASLGGERAFEWAASYPEKLEKLIVVASEPATSADQAAWAHMQLRAIELDPNWQNGDYYLTGRVPTGGLALARQIAHNTYRAANQLQEKFGYQAQKGENLLAGGRRAVGSYLDYQGEKLVARFDAGSYVAITKAFLSHNIGRGRGGVEQVLTQIKQPTLLISVSSDRLFPIETAQQIVSLMPNAKLAKIDSEIGHDGFLVNSDQVESAIKNFLS</sequence>
<dbReference type="HAMAP" id="MF_00296">
    <property type="entry name" value="MetX_acyltransf"/>
    <property type="match status" value="1"/>
</dbReference>
<evidence type="ECO:0000256" key="3">
    <source>
        <dbReference type="PIRSR" id="PIRSR000443-1"/>
    </source>
</evidence>
<keyword evidence="2" id="KW-0012">Acyltransferase</keyword>
<organism evidence="5 6">
    <name type="scientific">Boudabousia tangfeifanii</name>
    <dbReference type="NCBI Taxonomy" id="1912795"/>
    <lineage>
        <taxon>Bacteria</taxon>
        <taxon>Bacillati</taxon>
        <taxon>Actinomycetota</taxon>
        <taxon>Actinomycetes</taxon>
        <taxon>Actinomycetales</taxon>
        <taxon>Actinomycetaceae</taxon>
        <taxon>Boudabousia</taxon>
    </lineage>
</organism>
<comment type="subcellular location">
    <subcellularLocation>
        <location evidence="2">Cytoplasm</location>
    </subcellularLocation>
</comment>
<feature type="binding site" evidence="2">
    <location>
        <position position="345"/>
    </location>
    <ligand>
        <name>substrate</name>
    </ligand>
</feature>
<dbReference type="OrthoDB" id="9800754at2"/>
<dbReference type="PIRSF" id="PIRSF000443">
    <property type="entry name" value="Homoser_Ac_trans"/>
    <property type="match status" value="1"/>
</dbReference>
<feature type="active site" evidence="2 3">
    <location>
        <position position="315"/>
    </location>
</feature>
<evidence type="ECO:0000313" key="6">
    <source>
        <dbReference type="Proteomes" id="UP000176288"/>
    </source>
</evidence>
<comment type="pathway">
    <text evidence="2">Amino-acid biosynthesis; L-methionine biosynthesis via de novo pathway; O-acetyl-L-homoserine from L-homoserine: step 1/1.</text>
</comment>
<dbReference type="Gene3D" id="3.40.50.1820">
    <property type="entry name" value="alpha/beta hydrolase"/>
    <property type="match status" value="1"/>
</dbReference>
<comment type="function">
    <text evidence="2">Transfers an acetyl group from acetyl-CoA to L-homoserine, forming acetyl-L-homoserine.</text>
</comment>
<feature type="domain" description="AB hydrolase-1" evidence="4">
    <location>
        <begin position="49"/>
        <end position="350"/>
    </location>
</feature>
<evidence type="ECO:0000256" key="2">
    <source>
        <dbReference type="HAMAP-Rule" id="MF_00296"/>
    </source>
</evidence>
<dbReference type="SUPFAM" id="SSF53474">
    <property type="entry name" value="alpha/beta-Hydrolases"/>
    <property type="match status" value="1"/>
</dbReference>
<dbReference type="InterPro" id="IPR029058">
    <property type="entry name" value="AB_hydrolase_fold"/>
</dbReference>
<keyword evidence="2" id="KW-0963">Cytoplasm</keyword>
<dbReference type="GO" id="GO:0009092">
    <property type="term" value="P:homoserine metabolic process"/>
    <property type="evidence" value="ECO:0007669"/>
    <property type="project" value="TreeGrafter"/>
</dbReference>